<dbReference type="RefSeq" id="WP_181053204.1">
    <property type="nucleotide sequence ID" value="NZ_JACDXJ010000001.1"/>
</dbReference>
<feature type="coiled-coil region" evidence="1">
    <location>
        <begin position="66"/>
        <end position="128"/>
    </location>
</feature>
<dbReference type="EMBL" id="JACDXJ010000001">
    <property type="protein sequence ID" value="MBA1157753.1"/>
    <property type="molecule type" value="Genomic_DNA"/>
</dbReference>
<evidence type="ECO:0000256" key="1">
    <source>
        <dbReference type="SAM" id="Coils"/>
    </source>
</evidence>
<protein>
    <submittedName>
        <fullName evidence="2">Uncharacterized protein</fullName>
    </submittedName>
</protein>
<organism evidence="2 3">
    <name type="scientific">Microvirga mediterraneensis</name>
    <dbReference type="NCBI Taxonomy" id="2754695"/>
    <lineage>
        <taxon>Bacteria</taxon>
        <taxon>Pseudomonadati</taxon>
        <taxon>Pseudomonadota</taxon>
        <taxon>Alphaproteobacteria</taxon>
        <taxon>Hyphomicrobiales</taxon>
        <taxon>Methylobacteriaceae</taxon>
        <taxon>Microvirga</taxon>
    </lineage>
</organism>
<reference evidence="2 3" key="1">
    <citation type="submission" date="2020-07" db="EMBL/GenBank/DDBJ databases">
        <title>Draft genome and description of Microvirga mediterraneensis Marseille-Q2068 sp. nov.</title>
        <authorList>
            <person name="Boxberger M."/>
        </authorList>
    </citation>
    <scope>NUCLEOTIDE SEQUENCE [LARGE SCALE GENOMIC DNA]</scope>
    <source>
        <strain evidence="2 3">Marseille-Q2068</strain>
    </source>
</reference>
<proteinExistence type="predicted"/>
<evidence type="ECO:0000313" key="2">
    <source>
        <dbReference type="EMBL" id="MBA1157753.1"/>
    </source>
</evidence>
<dbReference type="Proteomes" id="UP000572984">
    <property type="component" value="Unassembled WGS sequence"/>
</dbReference>
<keyword evidence="1" id="KW-0175">Coiled coil</keyword>
<dbReference type="AlphaFoldDB" id="A0A838BS68"/>
<name>A0A838BS68_9HYPH</name>
<accession>A0A838BS68</accession>
<sequence length="179" mass="20796">MSARENMVERLRLDNADDIAVLLEEHLRCDDGYIEGVPYVAVKIAEEYEAEIRRINAIGEIARQLAEQAHQDYQNMMRDRDGLRDEARALKQYLSAEREFNRQLAAERDRLRKELEAVNNEFGSQTADWPEAWTRVAKLKQINGERWQRIEQLKALLARAIGYEPQLDTEIRAAIGEKA</sequence>
<keyword evidence="3" id="KW-1185">Reference proteome</keyword>
<evidence type="ECO:0000313" key="3">
    <source>
        <dbReference type="Proteomes" id="UP000572984"/>
    </source>
</evidence>
<comment type="caution">
    <text evidence="2">The sequence shown here is derived from an EMBL/GenBank/DDBJ whole genome shotgun (WGS) entry which is preliminary data.</text>
</comment>
<gene>
    <name evidence="2" type="ORF">H0S73_16705</name>
</gene>